<dbReference type="GO" id="GO:0015035">
    <property type="term" value="F:protein-disulfide reductase activity"/>
    <property type="evidence" value="ECO:0007669"/>
    <property type="project" value="TreeGrafter"/>
</dbReference>
<gene>
    <name evidence="4" type="ORF">EV199_0152</name>
</gene>
<dbReference type="Gene3D" id="3.40.30.10">
    <property type="entry name" value="Glutaredoxin"/>
    <property type="match status" value="1"/>
</dbReference>
<feature type="chain" id="PRO_5020751144" evidence="2">
    <location>
        <begin position="24"/>
        <end position="417"/>
    </location>
</feature>
<dbReference type="Pfam" id="PF03190">
    <property type="entry name" value="Thioredox_DsbH"/>
    <property type="match status" value="1"/>
</dbReference>
<reference evidence="4 5" key="1">
    <citation type="submission" date="2019-02" db="EMBL/GenBank/DDBJ databases">
        <title>Genomic Encyclopedia of Type Strains, Phase IV (KMG-IV): sequencing the most valuable type-strain genomes for metagenomic binning, comparative biology and taxonomic classification.</title>
        <authorList>
            <person name="Goeker M."/>
        </authorList>
    </citation>
    <scope>NUCLEOTIDE SEQUENCE [LARGE SCALE GENOMIC DNA]</scope>
    <source>
        <strain evidence="4 5">DSM 18116</strain>
    </source>
</reference>
<dbReference type="Proteomes" id="UP000293874">
    <property type="component" value="Unassembled WGS sequence"/>
</dbReference>
<dbReference type="InterPro" id="IPR017937">
    <property type="entry name" value="Thioredoxin_CS"/>
</dbReference>
<feature type="signal peptide" evidence="2">
    <location>
        <begin position="1"/>
        <end position="23"/>
    </location>
</feature>
<keyword evidence="2" id="KW-0732">Signal</keyword>
<organism evidence="4 5">
    <name type="scientific">Pseudobacter ginsenosidimutans</name>
    <dbReference type="NCBI Taxonomy" id="661488"/>
    <lineage>
        <taxon>Bacteria</taxon>
        <taxon>Pseudomonadati</taxon>
        <taxon>Bacteroidota</taxon>
        <taxon>Chitinophagia</taxon>
        <taxon>Chitinophagales</taxon>
        <taxon>Chitinophagaceae</taxon>
        <taxon>Pseudobacter</taxon>
    </lineage>
</organism>
<comment type="caution">
    <text evidence="4">The sequence shown here is derived from an EMBL/GenBank/DDBJ whole genome shotgun (WGS) entry which is preliminary data.</text>
</comment>
<evidence type="ECO:0000256" key="2">
    <source>
        <dbReference type="SAM" id="SignalP"/>
    </source>
</evidence>
<dbReference type="OrthoDB" id="120730at2"/>
<dbReference type="EMBL" id="SGXA01000001">
    <property type="protein sequence ID" value="RZS74308.1"/>
    <property type="molecule type" value="Genomic_DNA"/>
</dbReference>
<dbReference type="PANTHER" id="PTHR32234:SF0">
    <property type="entry name" value="THIOL:DISULFIDE INTERCHANGE PROTEIN DSBD"/>
    <property type="match status" value="1"/>
</dbReference>
<evidence type="ECO:0000313" key="4">
    <source>
        <dbReference type="EMBL" id="RZS74308.1"/>
    </source>
</evidence>
<dbReference type="RefSeq" id="WP_130538782.1">
    <property type="nucleotide sequence ID" value="NZ_CP042431.1"/>
</dbReference>
<proteinExistence type="predicted"/>
<dbReference type="PROSITE" id="PS00194">
    <property type="entry name" value="THIOREDOXIN_1"/>
    <property type="match status" value="1"/>
</dbReference>
<feature type="domain" description="Spermatogenesis-associated protein 20-like TRX" evidence="3">
    <location>
        <begin position="39"/>
        <end position="131"/>
    </location>
</feature>
<sequence length="417" mass="47233">MKFRNKLTITCLLAALLPGIVWSQGDGIRFEKGLSWQQIKEKAKKENRYIFMDCYATWCAPCKLMSDSIFTKKEVGDVFNQKFINVKVQMDKTAKDNEEIKSWYEDAAAIAKEYGVMAVPNFFYFSPEGKLVHLFVGTTSDPKQFIEISGKAFDPSTQYFTQMEAEIKAAGNHPDSLRKLAKKATKNNDGVNAPILTNAYLDATKDLFTKDHLMFVDEITGRSADKGFAIFRDNAEKVDAVVGKGVAELKVAKIILMEAGAFNFMADNSKPDYAAIEQRIRSVMPDRAERMMEMLKLHYHLQIQDYDEFRNLMDAYLKKYEKQLYPVEVFGYVQMTLFMNNPEMHQAALNWSIAALAENGSPQNLSIHSGALLKAGKKADAIVTMKKAITEMEKEKGMEQVIEAWSQTLAQMEKGEL</sequence>
<accession>A0A4Q7N2T6</accession>
<keyword evidence="1" id="KW-0676">Redox-active center</keyword>
<dbReference type="SUPFAM" id="SSF52833">
    <property type="entry name" value="Thioredoxin-like"/>
    <property type="match status" value="1"/>
</dbReference>
<protein>
    <submittedName>
        <fullName evidence="4">Uncharacterized protein DUF255</fullName>
    </submittedName>
</protein>
<name>A0A4Q7N2T6_9BACT</name>
<dbReference type="AlphaFoldDB" id="A0A4Q7N2T6"/>
<dbReference type="PANTHER" id="PTHR32234">
    <property type="entry name" value="THIOL:DISULFIDE INTERCHANGE PROTEIN DSBD"/>
    <property type="match status" value="1"/>
</dbReference>
<dbReference type="InterPro" id="IPR036249">
    <property type="entry name" value="Thioredoxin-like_sf"/>
</dbReference>
<keyword evidence="5" id="KW-1185">Reference proteome</keyword>
<evidence type="ECO:0000256" key="1">
    <source>
        <dbReference type="ARBA" id="ARBA00023284"/>
    </source>
</evidence>
<dbReference type="InterPro" id="IPR004879">
    <property type="entry name" value="Ssp411-like_TRX"/>
</dbReference>
<dbReference type="GO" id="GO:0045454">
    <property type="term" value="P:cell redox homeostasis"/>
    <property type="evidence" value="ECO:0007669"/>
    <property type="project" value="TreeGrafter"/>
</dbReference>
<evidence type="ECO:0000313" key="5">
    <source>
        <dbReference type="Proteomes" id="UP000293874"/>
    </source>
</evidence>
<evidence type="ECO:0000259" key="3">
    <source>
        <dbReference type="Pfam" id="PF03190"/>
    </source>
</evidence>